<dbReference type="InterPro" id="IPR023296">
    <property type="entry name" value="Glyco_hydro_beta-prop_sf"/>
</dbReference>
<dbReference type="Proteomes" id="UP001596455">
    <property type="component" value="Unassembled WGS sequence"/>
</dbReference>
<name>A0ABW2Q8F5_9MICO</name>
<accession>A0ABW2Q8F5</accession>
<dbReference type="EMBL" id="JBHTCQ010000002">
    <property type="protein sequence ID" value="MFC7405791.1"/>
    <property type="molecule type" value="Genomic_DNA"/>
</dbReference>
<protein>
    <recommendedName>
        <fullName evidence="4">Glycosyl hydrolases family 43</fullName>
    </recommendedName>
</protein>
<feature type="signal peptide" evidence="1">
    <location>
        <begin position="1"/>
        <end position="18"/>
    </location>
</feature>
<comment type="caution">
    <text evidence="2">The sequence shown here is derived from an EMBL/GenBank/DDBJ whole genome shotgun (WGS) entry which is preliminary data.</text>
</comment>
<dbReference type="RefSeq" id="WP_382394547.1">
    <property type="nucleotide sequence ID" value="NZ_JBHTCQ010000002.1"/>
</dbReference>
<reference evidence="3" key="1">
    <citation type="journal article" date="2019" name="Int. J. Syst. Evol. Microbiol.">
        <title>The Global Catalogue of Microorganisms (GCM) 10K type strain sequencing project: providing services to taxonomists for standard genome sequencing and annotation.</title>
        <authorList>
            <consortium name="The Broad Institute Genomics Platform"/>
            <consortium name="The Broad Institute Genome Sequencing Center for Infectious Disease"/>
            <person name="Wu L."/>
            <person name="Ma J."/>
        </authorList>
    </citation>
    <scope>NUCLEOTIDE SEQUENCE [LARGE SCALE GENOMIC DNA]</scope>
    <source>
        <strain evidence="3">JCM 1490</strain>
    </source>
</reference>
<evidence type="ECO:0008006" key="4">
    <source>
        <dbReference type="Google" id="ProtNLM"/>
    </source>
</evidence>
<evidence type="ECO:0000256" key="1">
    <source>
        <dbReference type="SAM" id="SignalP"/>
    </source>
</evidence>
<dbReference type="Gene3D" id="2.115.10.20">
    <property type="entry name" value="Glycosyl hydrolase domain, family 43"/>
    <property type="match status" value="1"/>
</dbReference>
<gene>
    <name evidence="2" type="ORF">ACFQQL_11775</name>
</gene>
<keyword evidence="3" id="KW-1185">Reference proteome</keyword>
<sequence>MTATIAVAASLTATTAPAATAEVVLDRTTLSEVYDPPPGFYTYAPSVVRDGDTEWIWTCHNDEADAIKDHIYMTKVVDGVVVESRSVLQASPAPAWDSFHVCDPSVISGSFRLDGERYGYAMFYLGNDLDASAHNQIGVAFAKAPEGPWVKYPDPLVTFDRQDQWGVGQPSAVALAPGSGRVMLFYTRGDTSTRAYQRVLDLGDMRTPEVGPPTLLTTDGLVGTDGGPDWLNGYDVALDRDRGRVYTVREQHPYPELNPWWIGEAVQLASMPMANVLSGGGEWSVEADVDQQVTGHPRNHNAGLVRTWHGYLPARERIEIVFTDSCESLPTVEDPDWSQATCDSLFEYDLWSITGTVVDRPGHGQ</sequence>
<organism evidence="2 3">
    <name type="scientific">Georgenia alba</name>
    <dbReference type="NCBI Taxonomy" id="2233858"/>
    <lineage>
        <taxon>Bacteria</taxon>
        <taxon>Bacillati</taxon>
        <taxon>Actinomycetota</taxon>
        <taxon>Actinomycetes</taxon>
        <taxon>Micrococcales</taxon>
        <taxon>Bogoriellaceae</taxon>
        <taxon>Georgenia</taxon>
    </lineage>
</organism>
<proteinExistence type="predicted"/>
<keyword evidence="1" id="KW-0732">Signal</keyword>
<dbReference type="SUPFAM" id="SSF75005">
    <property type="entry name" value="Arabinanase/levansucrase/invertase"/>
    <property type="match status" value="1"/>
</dbReference>
<evidence type="ECO:0000313" key="3">
    <source>
        <dbReference type="Proteomes" id="UP001596455"/>
    </source>
</evidence>
<evidence type="ECO:0000313" key="2">
    <source>
        <dbReference type="EMBL" id="MFC7405791.1"/>
    </source>
</evidence>
<feature type="chain" id="PRO_5045457641" description="Glycosyl hydrolases family 43" evidence="1">
    <location>
        <begin position="19"/>
        <end position="365"/>
    </location>
</feature>